<comment type="caution">
    <text evidence="2">The sequence shown here is derived from an EMBL/GenBank/DDBJ whole genome shotgun (WGS) entry which is preliminary data.</text>
</comment>
<evidence type="ECO:0000313" key="2">
    <source>
        <dbReference type="EMBL" id="PVZ06435.1"/>
    </source>
</evidence>
<organism evidence="2 3">
    <name type="scientific">Porphyromonas loveana</name>
    <dbReference type="NCBI Taxonomy" id="1884669"/>
    <lineage>
        <taxon>Bacteria</taxon>
        <taxon>Pseudomonadati</taxon>
        <taxon>Bacteroidota</taxon>
        <taxon>Bacteroidia</taxon>
        <taxon>Bacteroidales</taxon>
        <taxon>Porphyromonadaceae</taxon>
        <taxon>Porphyromonas</taxon>
    </lineage>
</organism>
<dbReference type="InterPro" id="IPR001763">
    <property type="entry name" value="Rhodanese-like_dom"/>
</dbReference>
<name>A0A2U1F2M6_9PORP</name>
<dbReference type="GO" id="GO:0016740">
    <property type="term" value="F:transferase activity"/>
    <property type="evidence" value="ECO:0007669"/>
    <property type="project" value="UniProtKB-KW"/>
</dbReference>
<dbReference type="SUPFAM" id="SSF52821">
    <property type="entry name" value="Rhodanese/Cell cycle control phosphatase"/>
    <property type="match status" value="1"/>
</dbReference>
<dbReference type="PROSITE" id="PS50206">
    <property type="entry name" value="RHODANESE_3"/>
    <property type="match status" value="1"/>
</dbReference>
<dbReference type="Gene3D" id="3.40.250.10">
    <property type="entry name" value="Rhodanese-like domain"/>
    <property type="match status" value="1"/>
</dbReference>
<dbReference type="PANTHER" id="PTHR43031:SF1">
    <property type="entry name" value="PYRIDINE NUCLEOTIDE-DISULPHIDE OXIDOREDUCTASE"/>
    <property type="match status" value="1"/>
</dbReference>
<dbReference type="PANTHER" id="PTHR43031">
    <property type="entry name" value="FAD-DEPENDENT OXIDOREDUCTASE"/>
    <property type="match status" value="1"/>
</dbReference>
<dbReference type="Proteomes" id="UP000245462">
    <property type="component" value="Unassembled WGS sequence"/>
</dbReference>
<sequence length="104" mass="12071">MTNLTQTEWEERLAADKDATILDVRTQAECNLGMQEHARCIDIFDRESFIRTVDRLDKSGNYYVYCRSGNRSSMACSLMEEMGFRHIYNLIGGMMNWHGKVILP</sequence>
<dbReference type="OrthoDB" id="1450994at2"/>
<keyword evidence="2" id="KW-0808">Transferase</keyword>
<dbReference type="RefSeq" id="WP_116680033.1">
    <property type="nucleotide sequence ID" value="NZ_JBGXZY010000012.1"/>
</dbReference>
<dbReference type="Pfam" id="PF00581">
    <property type="entry name" value="Rhodanese"/>
    <property type="match status" value="1"/>
</dbReference>
<proteinExistence type="predicted"/>
<evidence type="ECO:0000259" key="1">
    <source>
        <dbReference type="PROSITE" id="PS50206"/>
    </source>
</evidence>
<dbReference type="CDD" id="cd00158">
    <property type="entry name" value="RHOD"/>
    <property type="match status" value="1"/>
</dbReference>
<reference evidence="2 3" key="1">
    <citation type="submission" date="2018-04" db="EMBL/GenBank/DDBJ databases">
        <title>Genomic Encyclopedia of Type Strains, Phase IV (KMG-IV): sequencing the most valuable type-strain genomes for metagenomic binning, comparative biology and taxonomic classification.</title>
        <authorList>
            <person name="Goeker M."/>
        </authorList>
    </citation>
    <scope>NUCLEOTIDE SEQUENCE [LARGE SCALE GENOMIC DNA]</scope>
    <source>
        <strain evidence="2 3">DSM 28520</strain>
    </source>
</reference>
<feature type="domain" description="Rhodanese" evidence="1">
    <location>
        <begin position="15"/>
        <end position="103"/>
    </location>
</feature>
<dbReference type="EMBL" id="QEKY01000022">
    <property type="protein sequence ID" value="PVZ06435.1"/>
    <property type="molecule type" value="Genomic_DNA"/>
</dbReference>
<accession>A0A2U1F2M6</accession>
<keyword evidence="3" id="KW-1185">Reference proteome</keyword>
<dbReference type="InterPro" id="IPR050229">
    <property type="entry name" value="GlpE_sulfurtransferase"/>
</dbReference>
<gene>
    <name evidence="2" type="ORF">C7382_12217</name>
</gene>
<dbReference type="SMART" id="SM00450">
    <property type="entry name" value="RHOD"/>
    <property type="match status" value="1"/>
</dbReference>
<evidence type="ECO:0000313" key="3">
    <source>
        <dbReference type="Proteomes" id="UP000245462"/>
    </source>
</evidence>
<dbReference type="GeneID" id="94551497"/>
<dbReference type="AlphaFoldDB" id="A0A2U1F2M6"/>
<dbReference type="InterPro" id="IPR036873">
    <property type="entry name" value="Rhodanese-like_dom_sf"/>
</dbReference>
<protein>
    <submittedName>
        <fullName evidence="2">Rhodanese-related sulfurtransferase</fullName>
    </submittedName>
</protein>